<dbReference type="AlphaFoldDB" id="A0A9P1N4Q2"/>
<dbReference type="Gene3D" id="1.10.533.10">
    <property type="entry name" value="Death Domain, Fas"/>
    <property type="match status" value="1"/>
</dbReference>
<dbReference type="OrthoDB" id="4062651at2759"/>
<dbReference type="SUPFAM" id="SSF56112">
    <property type="entry name" value="Protein kinase-like (PK-like)"/>
    <property type="match status" value="1"/>
</dbReference>
<dbReference type="GO" id="GO:0005524">
    <property type="term" value="F:ATP binding"/>
    <property type="evidence" value="ECO:0007669"/>
    <property type="project" value="UniProtKB-UniRule"/>
</dbReference>
<dbReference type="Gene3D" id="3.30.200.20">
    <property type="entry name" value="Phosphorylase Kinase, domain 1"/>
    <property type="match status" value="1"/>
</dbReference>
<dbReference type="PROSITE" id="PS00108">
    <property type="entry name" value="PROTEIN_KINASE_ST"/>
    <property type="match status" value="1"/>
</dbReference>
<evidence type="ECO:0000256" key="8">
    <source>
        <dbReference type="ARBA" id="ARBA00047899"/>
    </source>
</evidence>
<evidence type="ECO:0000313" key="13">
    <source>
        <dbReference type="EMBL" id="CAI5447896.1"/>
    </source>
</evidence>
<dbReference type="GO" id="GO:0004674">
    <property type="term" value="F:protein serine/threonine kinase activity"/>
    <property type="evidence" value="ECO:0007669"/>
    <property type="project" value="UniProtKB-KW"/>
</dbReference>
<dbReference type="FunFam" id="1.10.510.10:FF:000754">
    <property type="entry name" value="Interleukin-1 receptor-associated kinase"/>
    <property type="match status" value="1"/>
</dbReference>
<dbReference type="CDD" id="cd14066">
    <property type="entry name" value="STKc_IRAK"/>
    <property type="match status" value="1"/>
</dbReference>
<feature type="compositionally biased region" description="Basic and acidic residues" evidence="11">
    <location>
        <begin position="156"/>
        <end position="166"/>
    </location>
</feature>
<evidence type="ECO:0000256" key="1">
    <source>
        <dbReference type="ARBA" id="ARBA00008718"/>
    </source>
</evidence>
<comment type="catalytic activity">
    <reaction evidence="8">
        <text>L-threonyl-[protein] + ATP = O-phospho-L-threonyl-[protein] + ADP + H(+)</text>
        <dbReference type="Rhea" id="RHEA:46608"/>
        <dbReference type="Rhea" id="RHEA-COMP:11060"/>
        <dbReference type="Rhea" id="RHEA-COMP:11605"/>
        <dbReference type="ChEBI" id="CHEBI:15378"/>
        <dbReference type="ChEBI" id="CHEBI:30013"/>
        <dbReference type="ChEBI" id="CHEBI:30616"/>
        <dbReference type="ChEBI" id="CHEBI:61977"/>
        <dbReference type="ChEBI" id="CHEBI:456216"/>
        <dbReference type="EC" id="2.7.11.1"/>
    </reaction>
</comment>
<dbReference type="InterPro" id="IPR011009">
    <property type="entry name" value="Kinase-like_dom_sf"/>
</dbReference>
<keyword evidence="7 10" id="KW-0067">ATP-binding</keyword>
<keyword evidence="6" id="KW-0418">Kinase</keyword>
<feature type="binding site" evidence="10">
    <location>
        <position position="288"/>
    </location>
    <ligand>
        <name>ATP</name>
        <dbReference type="ChEBI" id="CHEBI:30616"/>
    </ligand>
</feature>
<dbReference type="PROSITE" id="PS00107">
    <property type="entry name" value="PROTEIN_KINASE_ATP"/>
    <property type="match status" value="1"/>
</dbReference>
<dbReference type="InterPro" id="IPR008271">
    <property type="entry name" value="Ser/Thr_kinase_AS"/>
</dbReference>
<protein>
    <recommendedName>
        <fullName evidence="2">non-specific serine/threonine protein kinase</fullName>
        <ecNumber evidence="2">2.7.11.1</ecNumber>
    </recommendedName>
</protein>
<dbReference type="Gene3D" id="1.10.510.10">
    <property type="entry name" value="Transferase(Phosphotransferase) domain 1"/>
    <property type="match status" value="1"/>
</dbReference>
<dbReference type="InterPro" id="IPR000719">
    <property type="entry name" value="Prot_kinase_dom"/>
</dbReference>
<sequence>MEPEFTMISHMEPSVLQEIYNVCDMDDVWLNIAPYMPGIEVKDVETCKRWRMTRNRSPTQLLFRIWSAKGYTSDHLYQLFAKTKLVRCMRIIQPFVHERLHYLEELVLNPQKAIDLPKEPETPKPKKRKLRKVRLRHKPIITKPADSCEPGPSRPRIVEKREKPPKIAENPSRNSSLTSKVIHPKPTESSLLAYRNQRPQTQSILVPKMPPISQQQSINLSELTATTASNLSNDEFPIRIAIEGTLPVSYTDIEIATNMFSTENIIGKGGYGIVYRGELRSGGTVAVKRITTLSNTNNTGTKSSQVKKMEKERMRQSLQELKTLARFRHDNILPIYAYCLEGPEPCLVYQYMANGSLEDRLLCRKMSNPLTWTQKLEISLGTAKGLHYLHTFTKTPIIHGDVKTANILLDKHLEPKLGDFGLSRDGQMEAEIAEKSPLIASHIKGTLAYLPPEFVTSKILSTKLDVYSFGIVLAEIATGLRAYSDTRDPRGLIDFCQMRRDIVENLNILRELIVDKKTPAPINDIEKDAFAIIIDLGLKSAQRDRLQRPNMDKIVEILQAATCSTPKIETLSIKSEIRPAENV</sequence>
<evidence type="ECO:0000256" key="6">
    <source>
        <dbReference type="ARBA" id="ARBA00022777"/>
    </source>
</evidence>
<keyword evidence="14" id="KW-1185">Reference proteome</keyword>
<feature type="domain" description="Protein kinase" evidence="12">
    <location>
        <begin position="260"/>
        <end position="568"/>
    </location>
</feature>
<evidence type="ECO:0000256" key="9">
    <source>
        <dbReference type="ARBA" id="ARBA00048679"/>
    </source>
</evidence>
<comment type="caution">
    <text evidence="13">The sequence shown here is derived from an EMBL/GenBank/DDBJ whole genome shotgun (WGS) entry which is preliminary data.</text>
</comment>
<dbReference type="EMBL" id="CANHGI010000004">
    <property type="protein sequence ID" value="CAI5447896.1"/>
    <property type="molecule type" value="Genomic_DNA"/>
</dbReference>
<feature type="region of interest" description="Disordered" evidence="11">
    <location>
        <begin position="138"/>
        <end position="191"/>
    </location>
</feature>
<evidence type="ECO:0000256" key="11">
    <source>
        <dbReference type="SAM" id="MobiDB-lite"/>
    </source>
</evidence>
<evidence type="ECO:0000256" key="7">
    <source>
        <dbReference type="ARBA" id="ARBA00022840"/>
    </source>
</evidence>
<comment type="catalytic activity">
    <reaction evidence="9">
        <text>L-seryl-[protein] + ATP = O-phospho-L-seryl-[protein] + ADP + H(+)</text>
        <dbReference type="Rhea" id="RHEA:17989"/>
        <dbReference type="Rhea" id="RHEA-COMP:9863"/>
        <dbReference type="Rhea" id="RHEA-COMP:11604"/>
        <dbReference type="ChEBI" id="CHEBI:15378"/>
        <dbReference type="ChEBI" id="CHEBI:29999"/>
        <dbReference type="ChEBI" id="CHEBI:30616"/>
        <dbReference type="ChEBI" id="CHEBI:83421"/>
        <dbReference type="ChEBI" id="CHEBI:456216"/>
        <dbReference type="EC" id="2.7.11.1"/>
    </reaction>
</comment>
<keyword evidence="5 10" id="KW-0547">Nucleotide-binding</keyword>
<dbReference type="Proteomes" id="UP001152747">
    <property type="component" value="Unassembled WGS sequence"/>
</dbReference>
<gene>
    <name evidence="13" type="ORF">CAMP_LOCUS10533</name>
</gene>
<dbReference type="InterPro" id="IPR001245">
    <property type="entry name" value="Ser-Thr/Tyr_kinase_cat_dom"/>
</dbReference>
<organism evidence="13 14">
    <name type="scientific">Caenorhabditis angaria</name>
    <dbReference type="NCBI Taxonomy" id="860376"/>
    <lineage>
        <taxon>Eukaryota</taxon>
        <taxon>Metazoa</taxon>
        <taxon>Ecdysozoa</taxon>
        <taxon>Nematoda</taxon>
        <taxon>Chromadorea</taxon>
        <taxon>Rhabditida</taxon>
        <taxon>Rhabditina</taxon>
        <taxon>Rhabditomorpha</taxon>
        <taxon>Rhabditoidea</taxon>
        <taxon>Rhabditidae</taxon>
        <taxon>Peloderinae</taxon>
        <taxon>Caenorhabditis</taxon>
    </lineage>
</organism>
<dbReference type="EC" id="2.7.11.1" evidence="2"/>
<evidence type="ECO:0000256" key="3">
    <source>
        <dbReference type="ARBA" id="ARBA00022527"/>
    </source>
</evidence>
<dbReference type="PANTHER" id="PTHR48006">
    <property type="entry name" value="LEUCINE-RICH REPEAT-CONTAINING PROTEIN DDB_G0281931-RELATED"/>
    <property type="match status" value="1"/>
</dbReference>
<dbReference type="PANTHER" id="PTHR48006:SF102">
    <property type="entry name" value="LEUCINE-RICH REPEAT-CONTAINING PROTEIN DDB_G0281931-RELATED"/>
    <property type="match status" value="1"/>
</dbReference>
<evidence type="ECO:0000259" key="12">
    <source>
        <dbReference type="PROSITE" id="PS50011"/>
    </source>
</evidence>
<proteinExistence type="inferred from homology"/>
<name>A0A9P1N4Q2_9PELO</name>
<keyword evidence="3" id="KW-0723">Serine/threonine-protein kinase</keyword>
<dbReference type="SUPFAM" id="SSF47986">
    <property type="entry name" value="DEATH domain"/>
    <property type="match status" value="1"/>
</dbReference>
<dbReference type="InterPro" id="IPR017441">
    <property type="entry name" value="Protein_kinase_ATP_BS"/>
</dbReference>
<accession>A0A9P1N4Q2</accession>
<dbReference type="PROSITE" id="PS50011">
    <property type="entry name" value="PROTEIN_KINASE_DOM"/>
    <property type="match status" value="1"/>
</dbReference>
<evidence type="ECO:0000256" key="4">
    <source>
        <dbReference type="ARBA" id="ARBA00022679"/>
    </source>
</evidence>
<dbReference type="SMART" id="SM00220">
    <property type="entry name" value="S_TKc"/>
    <property type="match status" value="1"/>
</dbReference>
<dbReference type="InterPro" id="IPR051824">
    <property type="entry name" value="LRR_Rcpt-Like_S/T_Kinase"/>
</dbReference>
<evidence type="ECO:0000313" key="14">
    <source>
        <dbReference type="Proteomes" id="UP001152747"/>
    </source>
</evidence>
<evidence type="ECO:0000256" key="5">
    <source>
        <dbReference type="ARBA" id="ARBA00022741"/>
    </source>
</evidence>
<dbReference type="Pfam" id="PF07714">
    <property type="entry name" value="PK_Tyr_Ser-Thr"/>
    <property type="match status" value="1"/>
</dbReference>
<dbReference type="InterPro" id="IPR011029">
    <property type="entry name" value="DEATH-like_dom_sf"/>
</dbReference>
<keyword evidence="4" id="KW-0808">Transferase</keyword>
<reference evidence="13" key="1">
    <citation type="submission" date="2022-11" db="EMBL/GenBank/DDBJ databases">
        <authorList>
            <person name="Kikuchi T."/>
        </authorList>
    </citation>
    <scope>NUCLEOTIDE SEQUENCE</scope>
    <source>
        <strain evidence="13">PS1010</strain>
    </source>
</reference>
<evidence type="ECO:0000256" key="2">
    <source>
        <dbReference type="ARBA" id="ARBA00012513"/>
    </source>
</evidence>
<comment type="similarity">
    <text evidence="1">Belongs to the protein kinase superfamily. TKL Ser/Thr protein kinase family. Pelle subfamily.</text>
</comment>
<evidence type="ECO:0000256" key="10">
    <source>
        <dbReference type="PROSITE-ProRule" id="PRU10141"/>
    </source>
</evidence>